<organism evidence="2 3">
    <name type="scientific">Ovis aries</name>
    <name type="common">Sheep</name>
    <dbReference type="NCBI Taxonomy" id="9940"/>
    <lineage>
        <taxon>Eukaryota</taxon>
        <taxon>Metazoa</taxon>
        <taxon>Chordata</taxon>
        <taxon>Craniata</taxon>
        <taxon>Vertebrata</taxon>
        <taxon>Euteleostomi</taxon>
        <taxon>Mammalia</taxon>
        <taxon>Eutheria</taxon>
        <taxon>Laurasiatheria</taxon>
        <taxon>Artiodactyla</taxon>
        <taxon>Ruminantia</taxon>
        <taxon>Pecora</taxon>
        <taxon>Bovidae</taxon>
        <taxon>Caprinae</taxon>
        <taxon>Ovis</taxon>
    </lineage>
</organism>
<sequence>MQENRGNDVLRSFNFQRCTPGVPWTDHDHLKDTQEADATDEHSPPHSVQKEEKFAAKITADMLPSKHCHCLEDTFTEEDQGVGHNQVLKNQIRGP</sequence>
<evidence type="ECO:0000256" key="1">
    <source>
        <dbReference type="SAM" id="MobiDB-lite"/>
    </source>
</evidence>
<evidence type="ECO:0000313" key="3">
    <source>
        <dbReference type="Proteomes" id="UP000664991"/>
    </source>
</evidence>
<feature type="region of interest" description="Disordered" evidence="1">
    <location>
        <begin position="20"/>
        <end position="51"/>
    </location>
</feature>
<gene>
    <name evidence="2" type="ORF">JEQ12_005639</name>
</gene>
<comment type="caution">
    <text evidence="2">The sequence shown here is derived from an EMBL/GenBank/DDBJ whole genome shotgun (WGS) entry which is preliminary data.</text>
</comment>
<dbReference type="EMBL" id="JAEMGP010000014">
    <property type="protein sequence ID" value="KAG5201105.1"/>
    <property type="molecule type" value="Genomic_DNA"/>
</dbReference>
<proteinExistence type="predicted"/>
<protein>
    <submittedName>
        <fullName evidence="2">Uncharacterized protein</fullName>
    </submittedName>
</protein>
<dbReference type="Proteomes" id="UP000664991">
    <property type="component" value="Chromosome 14"/>
</dbReference>
<dbReference type="AlphaFoldDB" id="A0A835ZU14"/>
<accession>A0A835ZU14</accession>
<evidence type="ECO:0000313" key="2">
    <source>
        <dbReference type="EMBL" id="KAG5201105.1"/>
    </source>
</evidence>
<feature type="compositionally biased region" description="Basic and acidic residues" evidence="1">
    <location>
        <begin position="25"/>
        <end position="51"/>
    </location>
</feature>
<reference evidence="2 3" key="1">
    <citation type="submission" date="2020-12" db="EMBL/GenBank/DDBJ databases">
        <title>De novo assembly of Tibetan sheep genome.</title>
        <authorList>
            <person name="Li X."/>
        </authorList>
    </citation>
    <scope>NUCLEOTIDE SEQUENCE [LARGE SCALE GENOMIC DNA]</scope>
    <source>
        <tissue evidence="2">Heart</tissue>
    </source>
</reference>
<name>A0A835ZU14_SHEEP</name>